<evidence type="ECO:0000313" key="3">
    <source>
        <dbReference type="Proteomes" id="UP000577891"/>
    </source>
</evidence>
<feature type="region of interest" description="Disordered" evidence="1">
    <location>
        <begin position="1435"/>
        <end position="1468"/>
    </location>
</feature>
<protein>
    <submittedName>
        <fullName evidence="2">Uncharacterized protein</fullName>
    </submittedName>
</protein>
<organism evidence="2 3">
    <name type="scientific">Gluconacetobacter asukensis</name>
    <dbReference type="NCBI Taxonomy" id="1017181"/>
    <lineage>
        <taxon>Bacteria</taxon>
        <taxon>Pseudomonadati</taxon>
        <taxon>Pseudomonadota</taxon>
        <taxon>Alphaproteobacteria</taxon>
        <taxon>Acetobacterales</taxon>
        <taxon>Acetobacteraceae</taxon>
        <taxon>Gluconacetobacter</taxon>
    </lineage>
</organism>
<reference evidence="2 3" key="1">
    <citation type="submission" date="2020-04" db="EMBL/GenBank/DDBJ databases">
        <title>Description of novel Gluconacetobacter.</title>
        <authorList>
            <person name="Sombolestani A."/>
        </authorList>
    </citation>
    <scope>NUCLEOTIDE SEQUENCE [LARGE SCALE GENOMIC DNA]</scope>
    <source>
        <strain evidence="2 3">LMG 27724</strain>
    </source>
</reference>
<keyword evidence="3" id="KW-1185">Reference proteome</keyword>
<proteinExistence type="predicted"/>
<dbReference type="RefSeq" id="WP_182980651.1">
    <property type="nucleotide sequence ID" value="NZ_BAABGB010000049.1"/>
</dbReference>
<dbReference type="EMBL" id="JABEQE010000032">
    <property type="protein sequence ID" value="MBB2174188.1"/>
    <property type="molecule type" value="Genomic_DNA"/>
</dbReference>
<dbReference type="InterPro" id="IPR027417">
    <property type="entry name" value="P-loop_NTPase"/>
</dbReference>
<dbReference type="SUPFAM" id="SSF52540">
    <property type="entry name" value="P-loop containing nucleoside triphosphate hydrolases"/>
    <property type="match status" value="1"/>
</dbReference>
<evidence type="ECO:0000256" key="1">
    <source>
        <dbReference type="SAM" id="MobiDB-lite"/>
    </source>
</evidence>
<dbReference type="Gene3D" id="3.40.50.300">
    <property type="entry name" value="P-loop containing nucleotide triphosphate hydrolases"/>
    <property type="match status" value="1"/>
</dbReference>
<name>A0A7W4J4A2_9PROT</name>
<gene>
    <name evidence="2" type="ORF">HLH35_19105</name>
</gene>
<evidence type="ECO:0000313" key="2">
    <source>
        <dbReference type="EMBL" id="MBB2174188.1"/>
    </source>
</evidence>
<dbReference type="Proteomes" id="UP000577891">
    <property type="component" value="Unassembled WGS sequence"/>
</dbReference>
<feature type="compositionally biased region" description="Basic and acidic residues" evidence="1">
    <location>
        <begin position="1435"/>
        <end position="1452"/>
    </location>
</feature>
<comment type="caution">
    <text evidence="2">The sequence shown here is derived from an EMBL/GenBank/DDBJ whole genome shotgun (WGS) entry which is preliminary data.</text>
</comment>
<sequence>MSGNLDDFIELDRTFRDLAISDEHGDEAKMVRLFAREASTRWADLLAEPRVIVLAEAGSGKTEEIRHICCRQRAEGKPAFFLRIEHVVDDFETSFEEGDLEEFEAWLKSGDQGWLFLDSVDEARLRDPKDFERAIRRIGKRIERALQRTHIVITGRTEAWRPVTDLLLCRTNLRWDALAKAPDEAPAPQGEYAVATEHAAKRENKHAPFRIVTLEDLHGAQVETFAIAKGVADIKAFTKAVERAEAWSFTTRPLDLAETVEFWNDHQRIGSRFDLMTSSIAKRLEERDQDRADARPIAVDRIREGARLLAAATTLCQESAIRVPDGDKNALGLPIKDVLTNWNDQDCAILLSRPIFDPGIYGTKRFHHRSVREYLTAEWLHSLLVDEGSRAKIEGLFFRKQYGIEVIVPTMRPVLPWLAALDRRILDRVVALAPEVLFEGGDPAKLPLDTRRHILRQTCEQVAQPAHGRSMMEYQAVQRFANPDLAEEIGALLDQYAADDDITWFLLRMVYQGGIDALAAKAKHFALTSRAKYTRIAAIRAVFAVGTPADAADIRNAFLREGPELSRDWLGELLADLPHDEAAIGWLLQALGATARKNEHEVDPLADPLGHLVDELPVAMLGGLMDGLVTLLLREPVVEERHCEISKAYGWLAATAARVAVRLIEAREPAALALSTLSALRLLPIVRDYGCRHFEDMRKDLPDLVQGWPELNHALFWHSVEQERTWREDKQEQRLVDWWHVSIFGRYWAFGPDSFDAIAADIEGRPLLDDRLVGLTLAFNLYVTGKRPRKWRERLKRLAAKDEAVSEKLESLLHPPAGELAKFRKQAVQWKQRNARIVAAREKQLERDKMLLAERVDQIRDPGKPAILTQDQAYLMERMRSAGRDDHNHWTDGNWRSLVDTYGELVATAFRDAAVRFWREFKPKTRSRGASTNQTPYTVIFGLIGIAIEAREAEDWHKTLTPTEAAQAARYGLAELNGFPVWFPDLYDAFPDAVADVLLTEIQHELQVEQAVGESHYVLYDMAWHGAFARDQIAPALLPALRAKRINPRNLTYLLSIVQGSSVPDANIAEIAARKAAGKYDPDFTPIWYATWAGVDPDAAIPAVAARLAALNDPAEQTNLALRFVVALLGGRQQEGRARLAYRTVEHMKTLYLLMAKYIREEEDIDRSGGGVYSPGLRDDAQEARNALFTFICEMPGKEAYLALMEMARAHPAVKSRPWMSLHAKTKATLDADFAPWNPGQVKEFNDARVATPTNHRELWYFGVERLEALKYDLEHGDESIASILQGTDQETEFRKFIGGWLRDHAGGRYSIPPEEELADAKRPDLRFRGAGFDAPVPVELKVADNWTGPHLFERMEVQLGGDYLRDARSSRGIFLLVYVGIKRSWDVPGGGRAESFEALLAALRQHWAVLASQYPNVEDLAVVGIDLTRRGLDTKTVKQKSEARKAAEKATKPASRKAAGKKGPVRP</sequence>
<feature type="compositionally biased region" description="Basic residues" evidence="1">
    <location>
        <begin position="1455"/>
        <end position="1468"/>
    </location>
</feature>
<accession>A0A7W4J4A2</accession>